<feature type="region of interest" description="Disordered" evidence="1">
    <location>
        <begin position="1"/>
        <end position="71"/>
    </location>
</feature>
<feature type="compositionally biased region" description="Basic and acidic residues" evidence="1">
    <location>
        <begin position="1"/>
        <end position="12"/>
    </location>
</feature>
<sequence length="171" mass="18071">MPARPEGVKVQEEVQPLPSFLRSERTEPGAAAPPLRRHPCLAWGRAHPATATHSLRPPPSPASKTRPTPPLPCAPTADFAFAFCFLCSGAPAPARALQGTQRAPPAGPGKASKRALALARRTPPPSCARAPFGCAPAPPGGREGRWWPRFQEGRTSSLVYPLEGRPRKGAG</sequence>
<name>A0ABM1URB1_MICOH</name>
<evidence type="ECO:0000256" key="1">
    <source>
        <dbReference type="SAM" id="MobiDB-lite"/>
    </source>
</evidence>
<dbReference type="Proteomes" id="UP000694915">
    <property type="component" value="Unplaced"/>
</dbReference>
<evidence type="ECO:0000313" key="2">
    <source>
        <dbReference type="Proteomes" id="UP000694915"/>
    </source>
</evidence>
<feature type="compositionally biased region" description="Pro residues" evidence="1">
    <location>
        <begin position="56"/>
        <end position="71"/>
    </location>
</feature>
<organism evidence="2 3">
    <name type="scientific">Microtus ochrogaster</name>
    <name type="common">Prairie vole</name>
    <dbReference type="NCBI Taxonomy" id="79684"/>
    <lineage>
        <taxon>Eukaryota</taxon>
        <taxon>Metazoa</taxon>
        <taxon>Chordata</taxon>
        <taxon>Craniata</taxon>
        <taxon>Vertebrata</taxon>
        <taxon>Euteleostomi</taxon>
        <taxon>Mammalia</taxon>
        <taxon>Eutheria</taxon>
        <taxon>Euarchontoglires</taxon>
        <taxon>Glires</taxon>
        <taxon>Rodentia</taxon>
        <taxon>Myomorpha</taxon>
        <taxon>Muroidea</taxon>
        <taxon>Cricetidae</taxon>
        <taxon>Arvicolinae</taxon>
        <taxon>Microtus</taxon>
    </lineage>
</organism>
<accession>A0ABM1URB1</accession>
<dbReference type="RefSeq" id="XP_026644523.1">
    <property type="nucleotide sequence ID" value="XM_026788722.1"/>
</dbReference>
<keyword evidence="2" id="KW-1185">Reference proteome</keyword>
<protein>
    <submittedName>
        <fullName evidence="3">Atherin-like</fullName>
    </submittedName>
</protein>
<dbReference type="GeneID" id="113458169"/>
<proteinExistence type="predicted"/>
<reference evidence="3" key="1">
    <citation type="submission" date="2025-08" db="UniProtKB">
        <authorList>
            <consortium name="RefSeq"/>
        </authorList>
    </citation>
    <scope>IDENTIFICATION</scope>
</reference>
<gene>
    <name evidence="3" type="primary">LOC113458169</name>
</gene>
<evidence type="ECO:0000313" key="3">
    <source>
        <dbReference type="RefSeq" id="XP_026644523.1"/>
    </source>
</evidence>
<feature type="region of interest" description="Disordered" evidence="1">
    <location>
        <begin position="121"/>
        <end position="150"/>
    </location>
</feature>
<feature type="compositionally biased region" description="Low complexity" evidence="1">
    <location>
        <begin position="121"/>
        <end position="135"/>
    </location>
</feature>